<dbReference type="GO" id="GO:0005524">
    <property type="term" value="F:ATP binding"/>
    <property type="evidence" value="ECO:0007669"/>
    <property type="project" value="UniProtKB-KW"/>
</dbReference>
<reference evidence="11 12" key="1">
    <citation type="submission" date="2017-03" db="EMBL/GenBank/DDBJ databases">
        <title>Complete genome sequence of Candidatus 'Thiodictyon syntrophicum' sp. nov. strain Cad16T, a photolithoautotroph purple sulfur bacterium isolated from an alpine meromictic lake.</title>
        <authorList>
            <person name="Luedin S.M."/>
            <person name="Pothier J.F."/>
            <person name="Danza F."/>
            <person name="Storelli N."/>
            <person name="Wittwer M."/>
            <person name="Tonolla M."/>
        </authorList>
    </citation>
    <scope>NUCLEOTIDE SEQUENCE [LARGE SCALE GENOMIC DNA]</scope>
    <source>
        <strain evidence="11 12">Cad16T</strain>
    </source>
</reference>
<comment type="cofactor">
    <cofactor evidence="1">
        <name>Mg(2+)</name>
        <dbReference type="ChEBI" id="CHEBI:18420"/>
    </cofactor>
</comment>
<evidence type="ECO:0000313" key="11">
    <source>
        <dbReference type="EMBL" id="AUB82167.1"/>
    </source>
</evidence>
<accession>A0A2K8U9E9</accession>
<dbReference type="Pfam" id="PF01909">
    <property type="entry name" value="NTP_transf_2"/>
    <property type="match status" value="1"/>
</dbReference>
<dbReference type="AlphaFoldDB" id="A0A2K8U9E9"/>
<organism evidence="11 12">
    <name type="scientific">Candidatus Thiodictyon syntrophicum</name>
    <dbReference type="NCBI Taxonomy" id="1166950"/>
    <lineage>
        <taxon>Bacteria</taxon>
        <taxon>Pseudomonadati</taxon>
        <taxon>Pseudomonadota</taxon>
        <taxon>Gammaproteobacteria</taxon>
        <taxon>Chromatiales</taxon>
        <taxon>Chromatiaceae</taxon>
        <taxon>Thiodictyon</taxon>
    </lineage>
</organism>
<name>A0A2K8U9E9_9GAMM</name>
<dbReference type="PANTHER" id="PTHR33571:SF12">
    <property type="entry name" value="BSL3053 PROTEIN"/>
    <property type="match status" value="1"/>
</dbReference>
<proteinExistence type="inferred from homology"/>
<dbReference type="GO" id="GO:0046872">
    <property type="term" value="F:metal ion binding"/>
    <property type="evidence" value="ECO:0007669"/>
    <property type="project" value="UniProtKB-KW"/>
</dbReference>
<evidence type="ECO:0000256" key="7">
    <source>
        <dbReference type="ARBA" id="ARBA00022840"/>
    </source>
</evidence>
<dbReference type="PANTHER" id="PTHR33571">
    <property type="entry name" value="SSL8005 PROTEIN"/>
    <property type="match status" value="1"/>
</dbReference>
<dbReference type="InterPro" id="IPR052038">
    <property type="entry name" value="Type-VII_TA_antitoxin"/>
</dbReference>
<dbReference type="InterPro" id="IPR002934">
    <property type="entry name" value="Polymerase_NTP_transf_dom"/>
</dbReference>
<protein>
    <submittedName>
        <fullName evidence="11">Nucleotidyltransferase</fullName>
    </submittedName>
</protein>
<dbReference type="Proteomes" id="UP000232638">
    <property type="component" value="Chromosome"/>
</dbReference>
<evidence type="ECO:0000256" key="5">
    <source>
        <dbReference type="ARBA" id="ARBA00022723"/>
    </source>
</evidence>
<evidence type="ECO:0000256" key="1">
    <source>
        <dbReference type="ARBA" id="ARBA00001946"/>
    </source>
</evidence>
<keyword evidence="4" id="KW-0548">Nucleotidyltransferase</keyword>
<dbReference type="OrthoDB" id="9809323at2"/>
<gene>
    <name evidence="11" type="ORF">THSYN_15235</name>
</gene>
<dbReference type="KEGG" id="tsy:THSYN_15235"/>
<evidence type="ECO:0000256" key="8">
    <source>
        <dbReference type="ARBA" id="ARBA00022842"/>
    </source>
</evidence>
<keyword evidence="6" id="KW-0547">Nucleotide-binding</keyword>
<comment type="similarity">
    <text evidence="9">Belongs to the MntA antitoxin family.</text>
</comment>
<dbReference type="Gene3D" id="3.30.460.10">
    <property type="entry name" value="Beta Polymerase, domain 2"/>
    <property type="match status" value="1"/>
</dbReference>
<evidence type="ECO:0000313" key="12">
    <source>
        <dbReference type="Proteomes" id="UP000232638"/>
    </source>
</evidence>
<dbReference type="EMBL" id="CP020370">
    <property type="protein sequence ID" value="AUB82167.1"/>
    <property type="molecule type" value="Genomic_DNA"/>
</dbReference>
<keyword evidence="5" id="KW-0479">Metal-binding</keyword>
<dbReference type="SUPFAM" id="SSF81301">
    <property type="entry name" value="Nucleotidyltransferase"/>
    <property type="match status" value="1"/>
</dbReference>
<keyword evidence="12" id="KW-1185">Reference proteome</keyword>
<feature type="domain" description="Polymerase nucleotidyl transferase" evidence="10">
    <location>
        <begin position="10"/>
        <end position="92"/>
    </location>
</feature>
<dbReference type="GO" id="GO:0016779">
    <property type="term" value="F:nucleotidyltransferase activity"/>
    <property type="evidence" value="ECO:0007669"/>
    <property type="project" value="UniProtKB-KW"/>
</dbReference>
<keyword evidence="7" id="KW-0067">ATP-binding</keyword>
<keyword evidence="8" id="KW-0460">Magnesium</keyword>
<evidence type="ECO:0000256" key="6">
    <source>
        <dbReference type="ARBA" id="ARBA00022741"/>
    </source>
</evidence>
<dbReference type="InterPro" id="IPR043519">
    <property type="entry name" value="NT_sf"/>
</dbReference>
<evidence type="ECO:0000256" key="2">
    <source>
        <dbReference type="ARBA" id="ARBA00022649"/>
    </source>
</evidence>
<evidence type="ECO:0000256" key="3">
    <source>
        <dbReference type="ARBA" id="ARBA00022679"/>
    </source>
</evidence>
<evidence type="ECO:0000256" key="4">
    <source>
        <dbReference type="ARBA" id="ARBA00022695"/>
    </source>
</evidence>
<keyword evidence="2" id="KW-1277">Toxin-antitoxin system</keyword>
<evidence type="ECO:0000259" key="10">
    <source>
        <dbReference type="Pfam" id="PF01909"/>
    </source>
</evidence>
<keyword evidence="3 11" id="KW-0808">Transferase</keyword>
<sequence length="94" mass="10284">MNPLIESHREQLRSIAARYGIERVRVFGSMARDDADTDSDIDLLVSLPPGTSGLALGSLLMDVQDLMQRKVDVVTEAGLHPAVREGILREATLL</sequence>
<evidence type="ECO:0000256" key="9">
    <source>
        <dbReference type="ARBA" id="ARBA00038276"/>
    </source>
</evidence>
<dbReference type="RefSeq" id="WP_100919911.1">
    <property type="nucleotide sequence ID" value="NZ_CP020370.1"/>
</dbReference>